<reference evidence="1 2" key="1">
    <citation type="submission" date="2019-08" db="EMBL/GenBank/DDBJ databases">
        <title>In-depth cultivation of the pig gut microbiome towards novel bacterial diversity and tailored functional studies.</title>
        <authorList>
            <person name="Wylensek D."/>
            <person name="Hitch T.C.A."/>
            <person name="Clavel T."/>
        </authorList>
    </citation>
    <scope>NUCLEOTIDE SEQUENCE [LARGE SCALE GENOMIC DNA]</scope>
    <source>
        <strain evidence="1 2">Med78-601-WT-4W-RMD-3</strain>
    </source>
</reference>
<gene>
    <name evidence="1" type="ORF">FYJ27_09850</name>
</gene>
<dbReference type="RefSeq" id="WP_154484699.1">
    <property type="nucleotide sequence ID" value="NZ_VULR01000014.1"/>
</dbReference>
<evidence type="ECO:0000313" key="2">
    <source>
        <dbReference type="Proteomes" id="UP000462760"/>
    </source>
</evidence>
<dbReference type="AlphaFoldDB" id="A0A844FJD6"/>
<protein>
    <submittedName>
        <fullName evidence="1">Uncharacterized protein</fullName>
    </submittedName>
</protein>
<dbReference type="Proteomes" id="UP000462760">
    <property type="component" value="Unassembled WGS sequence"/>
</dbReference>
<dbReference type="EMBL" id="VULR01000014">
    <property type="protein sequence ID" value="MSS44026.1"/>
    <property type="molecule type" value="Genomic_DNA"/>
</dbReference>
<evidence type="ECO:0000313" key="1">
    <source>
        <dbReference type="EMBL" id="MSS44026.1"/>
    </source>
</evidence>
<comment type="caution">
    <text evidence="1">The sequence shown here is derived from an EMBL/GenBank/DDBJ whole genome shotgun (WGS) entry which is preliminary data.</text>
</comment>
<name>A0A844FJD6_9FIRM</name>
<organism evidence="1 2">
    <name type="scientific">Anaerosalibacter bizertensis</name>
    <dbReference type="NCBI Taxonomy" id="932217"/>
    <lineage>
        <taxon>Bacteria</taxon>
        <taxon>Bacillati</taxon>
        <taxon>Bacillota</taxon>
        <taxon>Tissierellia</taxon>
        <taxon>Tissierellales</taxon>
        <taxon>Sporanaerobacteraceae</taxon>
        <taxon>Anaerosalibacter</taxon>
    </lineage>
</organism>
<proteinExistence type="predicted"/>
<accession>A0A844FJD6</accession>
<sequence length="86" mass="9739">MILVGIFSNSLRNKPTQLDTKIKKIKLEPSRFNELEKIMYDKTNSTDIKAKGSAGARVFSNSKNKKVSKPLFIKVSRLTFLLIPIV</sequence>